<feature type="domain" description="Response regulatory" evidence="4">
    <location>
        <begin position="3"/>
        <end position="118"/>
    </location>
</feature>
<dbReference type="FunFam" id="3.30.70.270:FF:000001">
    <property type="entry name" value="Diguanylate cyclase domain protein"/>
    <property type="match status" value="1"/>
</dbReference>
<dbReference type="eggNOG" id="COG3706">
    <property type="taxonomic scope" value="Bacteria"/>
</dbReference>
<feature type="domain" description="GGDEF" evidence="5">
    <location>
        <begin position="294"/>
        <end position="425"/>
    </location>
</feature>
<reference evidence="6 7" key="1">
    <citation type="journal article" date="2015" name="Stand. Genomic Sci.">
        <title>Complete genome sequence and description of Salinispira pacifica gen. nov., sp. nov., a novel spirochaete isolated form a hypersaline microbial mat.</title>
        <authorList>
            <person name="Ben Hania W."/>
            <person name="Joseph M."/>
            <person name="Schumann P."/>
            <person name="Bunk B."/>
            <person name="Fiebig A."/>
            <person name="Sproer C."/>
            <person name="Klenk H.P."/>
            <person name="Fardeau M.L."/>
            <person name="Spring S."/>
        </authorList>
    </citation>
    <scope>NUCLEOTIDE SEQUENCE [LARGE SCALE GENOMIC DNA]</scope>
    <source>
        <strain evidence="6 7">L21-RPul-D2</strain>
    </source>
</reference>
<keyword evidence="7" id="KW-1185">Reference proteome</keyword>
<accession>V5WKD3</accession>
<keyword evidence="3" id="KW-0597">Phosphoprotein</keyword>
<dbReference type="InterPro" id="IPR050469">
    <property type="entry name" value="Diguanylate_Cyclase"/>
</dbReference>
<dbReference type="GO" id="GO:0043709">
    <property type="term" value="P:cell adhesion involved in single-species biofilm formation"/>
    <property type="evidence" value="ECO:0007669"/>
    <property type="project" value="TreeGrafter"/>
</dbReference>
<dbReference type="SUPFAM" id="SSF55073">
    <property type="entry name" value="Nucleotide cyclase"/>
    <property type="match status" value="1"/>
</dbReference>
<evidence type="ECO:0000313" key="7">
    <source>
        <dbReference type="Proteomes" id="UP000018680"/>
    </source>
</evidence>
<evidence type="ECO:0000313" key="6">
    <source>
        <dbReference type="EMBL" id="AHC16213.1"/>
    </source>
</evidence>
<dbReference type="GO" id="GO:0000160">
    <property type="term" value="P:phosphorelay signal transduction system"/>
    <property type="evidence" value="ECO:0007669"/>
    <property type="project" value="InterPro"/>
</dbReference>
<dbReference type="HOGENOM" id="CLU_000445_11_28_12"/>
<dbReference type="SMART" id="SM00448">
    <property type="entry name" value="REC"/>
    <property type="match status" value="2"/>
</dbReference>
<feature type="modified residue" description="4-aspartylphosphate" evidence="3">
    <location>
        <position position="180"/>
    </location>
</feature>
<name>V5WKD3_9SPIO</name>
<comment type="caution">
    <text evidence="3">Lacks conserved residue(s) required for the propagation of feature annotation.</text>
</comment>
<dbReference type="Proteomes" id="UP000018680">
    <property type="component" value="Chromosome"/>
</dbReference>
<dbReference type="AlphaFoldDB" id="V5WKD3"/>
<dbReference type="eggNOG" id="COG0745">
    <property type="taxonomic scope" value="Bacteria"/>
</dbReference>
<dbReference type="EC" id="2.7.7.65" evidence="1"/>
<dbReference type="InterPro" id="IPR029787">
    <property type="entry name" value="Nucleotide_cyclase"/>
</dbReference>
<dbReference type="PROSITE" id="PS50110">
    <property type="entry name" value="RESPONSE_REGULATORY"/>
    <property type="match status" value="2"/>
</dbReference>
<evidence type="ECO:0000259" key="5">
    <source>
        <dbReference type="PROSITE" id="PS50887"/>
    </source>
</evidence>
<sequence>MKSVLHVEPSDFFSKIVQEIIRERGMEYLRVSGVGELLRQLKSFSPDLIISAAALSDGSVEDMVQALNSAGFTDIPVLIVSSSESLEFRRRLFDLGVVDFLLKQDISSQRLGTYLDNLGNANELIRNLSELEIAVLDDSSTSLALVENIFRMNGIFNADYYRVPEHLLDSGKKYDLFIVDLVLPGMTGEEVILHLRTSHPGSSIIALSSISNTKTVSQVLLSGADDYIIKPFDASIFLARLRTNIRAYTLSRKLAESHMQLQQLADYDGLTGVYSHRKIMSILENSCKTMDNPEQAAVIMFDLDDFKQINDQHGHLAGDSALKVFAENLQKVLGDDGYVGRYGGEEFIAFLPNIPRDRLKHLVQTVVEGTGKLSLDDSHLMGGRVQLSVSAGICYGDGKDVEETLRKADRKLYQAKEQGKNRYIL</sequence>
<dbReference type="CDD" id="cd00156">
    <property type="entry name" value="REC"/>
    <property type="match status" value="1"/>
</dbReference>
<dbReference type="GO" id="GO:1902201">
    <property type="term" value="P:negative regulation of bacterial-type flagellum-dependent cell motility"/>
    <property type="evidence" value="ECO:0007669"/>
    <property type="project" value="TreeGrafter"/>
</dbReference>
<evidence type="ECO:0000256" key="3">
    <source>
        <dbReference type="PROSITE-ProRule" id="PRU00169"/>
    </source>
</evidence>
<dbReference type="KEGG" id="slr:L21SP2_2865"/>
<dbReference type="SUPFAM" id="SSF52172">
    <property type="entry name" value="CheY-like"/>
    <property type="match status" value="2"/>
</dbReference>
<dbReference type="OrthoDB" id="9779586at2"/>
<dbReference type="Pfam" id="PF00072">
    <property type="entry name" value="Response_reg"/>
    <property type="match status" value="2"/>
</dbReference>
<dbReference type="STRING" id="1307761.L21SP2_2865"/>
<gene>
    <name evidence="6" type="ORF">L21SP2_2865</name>
</gene>
<dbReference type="PANTHER" id="PTHR45138">
    <property type="entry name" value="REGULATORY COMPONENTS OF SENSORY TRANSDUCTION SYSTEM"/>
    <property type="match status" value="1"/>
</dbReference>
<protein>
    <recommendedName>
        <fullName evidence="1">diguanylate cyclase</fullName>
        <ecNumber evidence="1">2.7.7.65</ecNumber>
    </recommendedName>
</protein>
<dbReference type="NCBIfam" id="TIGR00254">
    <property type="entry name" value="GGDEF"/>
    <property type="match status" value="1"/>
</dbReference>
<proteinExistence type="predicted"/>
<dbReference type="GO" id="GO:0005886">
    <property type="term" value="C:plasma membrane"/>
    <property type="evidence" value="ECO:0007669"/>
    <property type="project" value="TreeGrafter"/>
</dbReference>
<comment type="catalytic activity">
    <reaction evidence="2">
        <text>2 GTP = 3',3'-c-di-GMP + 2 diphosphate</text>
        <dbReference type="Rhea" id="RHEA:24898"/>
        <dbReference type="ChEBI" id="CHEBI:33019"/>
        <dbReference type="ChEBI" id="CHEBI:37565"/>
        <dbReference type="ChEBI" id="CHEBI:58805"/>
        <dbReference type="EC" id="2.7.7.65"/>
    </reaction>
</comment>
<evidence type="ECO:0000256" key="2">
    <source>
        <dbReference type="ARBA" id="ARBA00034247"/>
    </source>
</evidence>
<organism evidence="6 7">
    <name type="scientific">Salinispira pacifica</name>
    <dbReference type="NCBI Taxonomy" id="1307761"/>
    <lineage>
        <taxon>Bacteria</taxon>
        <taxon>Pseudomonadati</taxon>
        <taxon>Spirochaetota</taxon>
        <taxon>Spirochaetia</taxon>
        <taxon>Spirochaetales</taxon>
        <taxon>Spirochaetaceae</taxon>
        <taxon>Salinispira</taxon>
    </lineage>
</organism>
<dbReference type="InterPro" id="IPR000160">
    <property type="entry name" value="GGDEF_dom"/>
</dbReference>
<dbReference type="PROSITE" id="PS50887">
    <property type="entry name" value="GGDEF"/>
    <property type="match status" value="1"/>
</dbReference>
<dbReference type="InterPro" id="IPR043128">
    <property type="entry name" value="Rev_trsase/Diguanyl_cyclase"/>
</dbReference>
<dbReference type="SMART" id="SM00267">
    <property type="entry name" value="GGDEF"/>
    <property type="match status" value="1"/>
</dbReference>
<evidence type="ECO:0000256" key="1">
    <source>
        <dbReference type="ARBA" id="ARBA00012528"/>
    </source>
</evidence>
<dbReference type="RefSeq" id="WP_024269110.1">
    <property type="nucleotide sequence ID" value="NC_023035.1"/>
</dbReference>
<dbReference type="Gene3D" id="3.30.70.270">
    <property type="match status" value="1"/>
</dbReference>
<feature type="domain" description="Response regulatory" evidence="4">
    <location>
        <begin position="132"/>
        <end position="245"/>
    </location>
</feature>
<dbReference type="CDD" id="cd01949">
    <property type="entry name" value="GGDEF"/>
    <property type="match status" value="1"/>
</dbReference>
<dbReference type="Gene3D" id="3.40.50.2300">
    <property type="match status" value="2"/>
</dbReference>
<dbReference type="PANTHER" id="PTHR45138:SF9">
    <property type="entry name" value="DIGUANYLATE CYCLASE DGCM-RELATED"/>
    <property type="match status" value="1"/>
</dbReference>
<dbReference type="Pfam" id="PF00990">
    <property type="entry name" value="GGDEF"/>
    <property type="match status" value="1"/>
</dbReference>
<dbReference type="EMBL" id="CP006939">
    <property type="protein sequence ID" value="AHC16213.1"/>
    <property type="molecule type" value="Genomic_DNA"/>
</dbReference>
<evidence type="ECO:0000259" key="4">
    <source>
        <dbReference type="PROSITE" id="PS50110"/>
    </source>
</evidence>
<dbReference type="GO" id="GO:0052621">
    <property type="term" value="F:diguanylate cyclase activity"/>
    <property type="evidence" value="ECO:0007669"/>
    <property type="project" value="UniProtKB-EC"/>
</dbReference>
<dbReference type="InterPro" id="IPR011006">
    <property type="entry name" value="CheY-like_superfamily"/>
</dbReference>
<dbReference type="InterPro" id="IPR001789">
    <property type="entry name" value="Sig_transdc_resp-reg_receiver"/>
</dbReference>